<evidence type="ECO:0000256" key="5">
    <source>
        <dbReference type="ARBA" id="ARBA00022989"/>
    </source>
</evidence>
<dbReference type="GO" id="GO:0016471">
    <property type="term" value="C:vacuolar proton-transporting V-type ATPase complex"/>
    <property type="evidence" value="ECO:0007669"/>
    <property type="project" value="TreeGrafter"/>
</dbReference>
<evidence type="ECO:0000313" key="12">
    <source>
        <dbReference type="Proteomes" id="UP000198811"/>
    </source>
</evidence>
<feature type="transmembrane region" description="Helical" evidence="9">
    <location>
        <begin position="517"/>
        <end position="534"/>
    </location>
</feature>
<evidence type="ECO:0000256" key="9">
    <source>
        <dbReference type="SAM" id="Phobius"/>
    </source>
</evidence>
<protein>
    <submittedName>
        <fullName evidence="10">V-type ATP synthase subunit I</fullName>
    </submittedName>
    <submittedName>
        <fullName evidence="11">V/A-type H+-transporting ATPase subunit I</fullName>
    </submittedName>
</protein>
<keyword evidence="5 9" id="KW-1133">Transmembrane helix</keyword>
<keyword evidence="7 9" id="KW-0472">Membrane</keyword>
<feature type="coiled-coil region" evidence="8">
    <location>
        <begin position="238"/>
        <end position="265"/>
    </location>
</feature>
<dbReference type="InterPro" id="IPR002490">
    <property type="entry name" value="V-ATPase_116kDa_su"/>
</dbReference>
<keyword evidence="8" id="KW-0175">Coiled coil</keyword>
<dbReference type="PANTHER" id="PTHR11629:SF63">
    <property type="entry name" value="V-TYPE PROTON ATPASE SUBUNIT A"/>
    <property type="match status" value="1"/>
</dbReference>
<keyword evidence="4 9" id="KW-0812">Transmembrane</keyword>
<feature type="transmembrane region" description="Helical" evidence="9">
    <location>
        <begin position="371"/>
        <end position="400"/>
    </location>
</feature>
<evidence type="ECO:0000313" key="11">
    <source>
        <dbReference type="EMBL" id="SDK82028.1"/>
    </source>
</evidence>
<keyword evidence="3" id="KW-0813">Transport</keyword>
<feature type="transmembrane region" description="Helical" evidence="9">
    <location>
        <begin position="450"/>
        <end position="469"/>
    </location>
</feature>
<comment type="caution">
    <text evidence="10">The sequence shown here is derived from an EMBL/GenBank/DDBJ whole genome shotgun (WGS) entry which is preliminary data.</text>
</comment>
<reference evidence="11 12" key="1">
    <citation type="submission" date="2016-10" db="EMBL/GenBank/DDBJ databases">
        <authorList>
            <person name="Varghese N."/>
            <person name="Submissions S."/>
        </authorList>
    </citation>
    <scope>NUCLEOTIDE SEQUENCE [LARGE SCALE GENOMIC DNA]</scope>
    <source>
        <strain evidence="11 12">NLAE-zl-C224</strain>
    </source>
</reference>
<comment type="similarity">
    <text evidence="2">Belongs to the V-ATPase 116 kDa subunit family.</text>
</comment>
<evidence type="ECO:0000256" key="6">
    <source>
        <dbReference type="ARBA" id="ARBA00023065"/>
    </source>
</evidence>
<organism evidence="10 13">
    <name type="scientific">Clostridium cochlearium</name>
    <dbReference type="NCBI Taxonomy" id="1494"/>
    <lineage>
        <taxon>Bacteria</taxon>
        <taxon>Bacillati</taxon>
        <taxon>Bacillota</taxon>
        <taxon>Clostridia</taxon>
        <taxon>Eubacteriales</taxon>
        <taxon>Clostridiaceae</taxon>
        <taxon>Clostridium</taxon>
    </lineage>
</organism>
<dbReference type="STRING" id="1494.SAMN05216497_10195"/>
<feature type="transmembrane region" description="Helical" evidence="9">
    <location>
        <begin position="489"/>
        <end position="511"/>
    </location>
</feature>
<dbReference type="PANTHER" id="PTHR11629">
    <property type="entry name" value="VACUOLAR PROTON ATPASES"/>
    <property type="match status" value="1"/>
</dbReference>
<dbReference type="Proteomes" id="UP000528432">
    <property type="component" value="Unassembled WGS sequence"/>
</dbReference>
<dbReference type="OrthoDB" id="9803814at2"/>
<feature type="transmembrane region" description="Helical" evidence="9">
    <location>
        <begin position="594"/>
        <end position="619"/>
    </location>
</feature>
<reference evidence="10 13" key="2">
    <citation type="submission" date="2020-05" db="EMBL/GenBank/DDBJ databases">
        <title>Draft genome sequence of Clostridium cochlearium strain AGROS13 isolated from a sheep dairy farm in New Zealand.</title>
        <authorList>
            <person name="Gupta T.B."/>
            <person name="Jauregui R."/>
            <person name="Risson A.N."/>
            <person name="Brightwell G."/>
            <person name="Maclean P."/>
        </authorList>
    </citation>
    <scope>NUCLEOTIDE SEQUENCE [LARGE SCALE GENOMIC DNA]</scope>
    <source>
        <strain evidence="10 13">AGROS13</strain>
    </source>
</reference>
<dbReference type="RefSeq" id="WP_089862968.1">
    <property type="nucleotide sequence ID" value="NZ_FNGL01000001.1"/>
</dbReference>
<accession>A0A1G9F112</accession>
<dbReference type="EMBL" id="FNGL01000001">
    <property type="protein sequence ID" value="SDK82028.1"/>
    <property type="molecule type" value="Genomic_DNA"/>
</dbReference>
<proteinExistence type="inferred from homology"/>
<dbReference type="GO" id="GO:0046961">
    <property type="term" value="F:proton-transporting ATPase activity, rotational mechanism"/>
    <property type="evidence" value="ECO:0007669"/>
    <property type="project" value="InterPro"/>
</dbReference>
<dbReference type="Pfam" id="PF01496">
    <property type="entry name" value="V_ATPase_I"/>
    <property type="match status" value="1"/>
</dbReference>
<evidence type="ECO:0000256" key="7">
    <source>
        <dbReference type="ARBA" id="ARBA00023136"/>
    </source>
</evidence>
<evidence type="ECO:0000313" key="13">
    <source>
        <dbReference type="Proteomes" id="UP000528432"/>
    </source>
</evidence>
<dbReference type="Proteomes" id="UP000198811">
    <property type="component" value="Unassembled WGS sequence"/>
</dbReference>
<gene>
    <name evidence="10" type="ORF">HMJ28_04320</name>
    <name evidence="11" type="ORF">SAMN05216497_10195</name>
</gene>
<sequence length="656" mass="75774">MAIVKMNKFSLLVFQSEKRQLLERLQKFSKVQFIDLKEQNYGDEEQQLLQFLDNDLSSSEVSELESKKYKVKFALDILKRYHEEKGGIKESLKGKKVLSYEDLKNLEKSVQWEKIYDDIKNKEDKLNILNNEISKLNSDIETLIPWKSLDVSFQELQLLKNCIAFIGSIPKRVKEDFRIDVENSFEQIYVEEISEFKEDLNLLLIVYKDSKIEAEDILRKYAFSKTTLNYKQSPVEFINSAQERIESIKDEKEKIAEEIKSYLSEFEDLKIIYEYFENELNKANVSENFLKTDKMVAINGWLPEESKEELEEEIKKVTKDYYIDFIEPEEDEDVPIELKNNSLIKPFESITSMYSLPKYNEIDPTPFLMPFYLLFFGMMLSDFGYGLVMFVSTILALKLLPLEEESKNFVKLFFYLSIPTMFWGIMYGSFFTGAIDIPAVWMKPEDNANLLLLVSIIFGLVQIFIGLGIKGYMYIREGKYLDAFYDVGLWYITIITVVLYLAGSFVDIVALKGSMNIIKYIMFAAMIGLVLTQGRENKNIGARLGAGLYGLYGITGYIGDFVSYSRLMALGLATGFIGGALNLIISYLGTGVKAWIFGPLIFIIGHMFNLLINALGAYVHTSRLQYVEYFGKFYEGGGKPFTPFKYTNKFIKIKTE</sequence>
<feature type="transmembrane region" description="Helical" evidence="9">
    <location>
        <begin position="567"/>
        <end position="588"/>
    </location>
</feature>
<dbReference type="GO" id="GO:0033179">
    <property type="term" value="C:proton-transporting V-type ATPase, V0 domain"/>
    <property type="evidence" value="ECO:0007669"/>
    <property type="project" value="InterPro"/>
</dbReference>
<feature type="transmembrane region" description="Helical" evidence="9">
    <location>
        <begin position="412"/>
        <end position="430"/>
    </location>
</feature>
<evidence type="ECO:0000256" key="1">
    <source>
        <dbReference type="ARBA" id="ARBA00004141"/>
    </source>
</evidence>
<dbReference type="AlphaFoldDB" id="A0A1G9F112"/>
<evidence type="ECO:0000313" key="10">
    <source>
        <dbReference type="EMBL" id="NOH15621.1"/>
    </source>
</evidence>
<dbReference type="EMBL" id="JABFIF010000005">
    <property type="protein sequence ID" value="NOH15621.1"/>
    <property type="molecule type" value="Genomic_DNA"/>
</dbReference>
<comment type="subcellular location">
    <subcellularLocation>
        <location evidence="1">Membrane</location>
        <topology evidence="1">Multi-pass membrane protein</topology>
    </subcellularLocation>
</comment>
<evidence type="ECO:0000256" key="4">
    <source>
        <dbReference type="ARBA" id="ARBA00022692"/>
    </source>
</evidence>
<keyword evidence="6" id="KW-0406">Ion transport</keyword>
<dbReference type="GO" id="GO:0051117">
    <property type="term" value="F:ATPase binding"/>
    <property type="evidence" value="ECO:0007669"/>
    <property type="project" value="TreeGrafter"/>
</dbReference>
<evidence type="ECO:0000256" key="8">
    <source>
        <dbReference type="SAM" id="Coils"/>
    </source>
</evidence>
<keyword evidence="12" id="KW-1185">Reference proteome</keyword>
<evidence type="ECO:0000256" key="2">
    <source>
        <dbReference type="ARBA" id="ARBA00009904"/>
    </source>
</evidence>
<dbReference type="GO" id="GO:0007035">
    <property type="term" value="P:vacuolar acidification"/>
    <property type="evidence" value="ECO:0007669"/>
    <property type="project" value="TreeGrafter"/>
</dbReference>
<name>A0A1G9F112_CLOCO</name>
<evidence type="ECO:0000256" key="3">
    <source>
        <dbReference type="ARBA" id="ARBA00022448"/>
    </source>
</evidence>